<organism evidence="3 4">
    <name type="scientific">Microbacterium lemovicicum</name>
    <dbReference type="NCBI Taxonomy" id="1072463"/>
    <lineage>
        <taxon>Bacteria</taxon>
        <taxon>Bacillati</taxon>
        <taxon>Actinomycetota</taxon>
        <taxon>Actinomycetes</taxon>
        <taxon>Micrococcales</taxon>
        <taxon>Microbacteriaceae</taxon>
        <taxon>Microbacterium</taxon>
    </lineage>
</organism>
<evidence type="ECO:0000259" key="2">
    <source>
        <dbReference type="Pfam" id="PF01656"/>
    </source>
</evidence>
<feature type="compositionally biased region" description="Basic and acidic residues" evidence="1">
    <location>
        <begin position="334"/>
        <end position="349"/>
    </location>
</feature>
<dbReference type="Pfam" id="PF01656">
    <property type="entry name" value="CbiA"/>
    <property type="match status" value="1"/>
</dbReference>
<evidence type="ECO:0000256" key="1">
    <source>
        <dbReference type="SAM" id="MobiDB-lite"/>
    </source>
</evidence>
<dbReference type="Proteomes" id="UP000276888">
    <property type="component" value="Chromosome"/>
</dbReference>
<dbReference type="AlphaFoldDB" id="A0A3S9W934"/>
<dbReference type="GO" id="GO:0005829">
    <property type="term" value="C:cytosol"/>
    <property type="evidence" value="ECO:0007669"/>
    <property type="project" value="TreeGrafter"/>
</dbReference>
<dbReference type="KEGG" id="mlv:CVS47_01153"/>
<name>A0A3S9W934_9MICO</name>
<gene>
    <name evidence="3" type="primary">espI</name>
    <name evidence="3" type="ORF">CVS47_01153</name>
</gene>
<dbReference type="Gene3D" id="3.40.50.300">
    <property type="entry name" value="P-loop containing nucleotide triphosphate hydrolases"/>
    <property type="match status" value="1"/>
</dbReference>
<feature type="compositionally biased region" description="Low complexity" evidence="1">
    <location>
        <begin position="191"/>
        <end position="206"/>
    </location>
</feature>
<feature type="compositionally biased region" description="Low complexity" evidence="1">
    <location>
        <begin position="309"/>
        <end position="329"/>
    </location>
</feature>
<reference evidence="3 4" key="1">
    <citation type="submission" date="2018-08" db="EMBL/GenBank/DDBJ databases">
        <title>Microbacterium lemovicicum sp. nov., a bacterium isolated from a natural uranium-rich soil.</title>
        <authorList>
            <person name="ORTET P."/>
        </authorList>
    </citation>
    <scope>NUCLEOTIDE SEQUENCE [LARGE SCALE GENOMIC DNA]</scope>
    <source>
        <strain evidence="3 4">Viu22</strain>
    </source>
</reference>
<dbReference type="GO" id="GO:0016887">
    <property type="term" value="F:ATP hydrolysis activity"/>
    <property type="evidence" value="ECO:0007669"/>
    <property type="project" value="TreeGrafter"/>
</dbReference>
<accession>A0A3S9W934</accession>
<dbReference type="InterPro" id="IPR027417">
    <property type="entry name" value="P-loop_NTPase"/>
</dbReference>
<feature type="compositionally biased region" description="Basic and acidic residues" evidence="1">
    <location>
        <begin position="108"/>
        <end position="119"/>
    </location>
</feature>
<dbReference type="GO" id="GO:0005524">
    <property type="term" value="F:ATP binding"/>
    <property type="evidence" value="ECO:0007669"/>
    <property type="project" value="TreeGrafter"/>
</dbReference>
<dbReference type="InterPro" id="IPR002586">
    <property type="entry name" value="CobQ/CobB/MinD/ParA_Nub-bd_dom"/>
</dbReference>
<protein>
    <submittedName>
        <fullName evidence="3">ESX-1 secretion-associated protein EspI</fullName>
    </submittedName>
</protein>
<feature type="region of interest" description="Disordered" evidence="1">
    <location>
        <begin position="101"/>
        <end position="124"/>
    </location>
</feature>
<dbReference type="InterPro" id="IPR050625">
    <property type="entry name" value="ParA/MinD_ATPase"/>
</dbReference>
<feature type="region of interest" description="Disordered" evidence="1">
    <location>
        <begin position="191"/>
        <end position="349"/>
    </location>
</feature>
<proteinExistence type="predicted"/>
<dbReference type="PANTHER" id="PTHR43384:SF14">
    <property type="entry name" value="ESX-1 SECRETION-ASSOCIATED PROTEIN ESPI"/>
    <property type="match status" value="1"/>
</dbReference>
<dbReference type="GO" id="GO:0009898">
    <property type="term" value="C:cytoplasmic side of plasma membrane"/>
    <property type="evidence" value="ECO:0007669"/>
    <property type="project" value="TreeGrafter"/>
</dbReference>
<feature type="compositionally biased region" description="Low complexity" evidence="1">
    <location>
        <begin position="247"/>
        <end position="298"/>
    </location>
</feature>
<feature type="region of interest" description="Disordered" evidence="1">
    <location>
        <begin position="1"/>
        <end position="23"/>
    </location>
</feature>
<feature type="domain" description="CobQ/CobB/MinD/ParA nucleotide binding" evidence="2">
    <location>
        <begin position="437"/>
        <end position="498"/>
    </location>
</feature>
<dbReference type="SUPFAM" id="SSF52540">
    <property type="entry name" value="P-loop containing nucleoside triphosphate hydrolases"/>
    <property type="match status" value="1"/>
</dbReference>
<evidence type="ECO:0000313" key="3">
    <source>
        <dbReference type="EMBL" id="AZS36547.1"/>
    </source>
</evidence>
<dbReference type="EMBL" id="CP031423">
    <property type="protein sequence ID" value="AZS36547.1"/>
    <property type="molecule type" value="Genomic_DNA"/>
</dbReference>
<sequence>MTPDRNDQQPEDSTEHGVLDDSGNLDVARLDILGGPATEQISVIVPAAHDDDLLDDDVVDDELDPARIDEELTGAELSAPTDPQTADLAATADEVVVIDLEDDDDPDDSRPVAAEHDETATASDAEIVDVEVVDDADDADVADDAEVADGAAPTADTAAADAAALSAAFDARVREEMDAAAAAAVAATAAAVSGAATASATRPASPYMTSRRAVRTGAVPLPPREVEPPRAEQPAPAEPSASDLETPAPAAAAASAVEQTPAPQPAAASASAAEAAPASAPGATPASAPASEPVAPEPAESEIEHESTPEPVAAAPEPAEAPETPAPARAIRRPAPEAADRTQALERVTTRPDVALTSKRLGEFEAGRESSDLLTADRLLDPSMIVRPEPEGAWRHFIYRLTGKRINLGDGRVARRRKELDRRIAVPLSGNARFVPVLSRKGGVGKTTVTTLLGMALADARDDRIIAIDANPDRGTLAERIAKASGKTIRDLVRVRSSVRGYNDISAVVSRDETRLDVLASDSDPRVSEALSDTDYQDVASLAAHYYSIVLTDTGTGIVHSVMGATLEVADQIVVVAGLSVDEARLASETLTWLETNGYAEQVRTAVVVLNSGRPGAPMVRPDELEAHFRTRVRAVVRVPYDPLIAAGSAITFRDLQPDTRLAARELAAAVVEGLRALPAAA</sequence>
<keyword evidence="4" id="KW-1185">Reference proteome</keyword>
<dbReference type="PANTHER" id="PTHR43384">
    <property type="entry name" value="SEPTUM SITE-DETERMINING PROTEIN MIND HOMOLOG, CHLOROPLASTIC-RELATED"/>
    <property type="match status" value="1"/>
</dbReference>
<evidence type="ECO:0000313" key="4">
    <source>
        <dbReference type="Proteomes" id="UP000276888"/>
    </source>
</evidence>
<feature type="compositionally biased region" description="Basic and acidic residues" evidence="1">
    <location>
        <begin position="1"/>
        <end position="19"/>
    </location>
</feature>
<dbReference type="GO" id="GO:0051782">
    <property type="term" value="P:negative regulation of cell division"/>
    <property type="evidence" value="ECO:0007669"/>
    <property type="project" value="TreeGrafter"/>
</dbReference>